<feature type="region of interest" description="Disordered" evidence="1">
    <location>
        <begin position="21"/>
        <end position="107"/>
    </location>
</feature>
<feature type="compositionally biased region" description="Basic and acidic residues" evidence="1">
    <location>
        <begin position="26"/>
        <end position="39"/>
    </location>
</feature>
<feature type="chain" id="PRO_5040272573" evidence="2">
    <location>
        <begin position="19"/>
        <end position="252"/>
    </location>
</feature>
<dbReference type="InterPro" id="IPR006045">
    <property type="entry name" value="Cupin_1"/>
</dbReference>
<dbReference type="Pfam" id="PF00190">
    <property type="entry name" value="Cupin_1"/>
    <property type="match status" value="1"/>
</dbReference>
<dbReference type="InterPro" id="IPR011051">
    <property type="entry name" value="RmlC_Cupin_sf"/>
</dbReference>
<name>A0A9Q9EMZ1_9PEZI</name>
<reference evidence="4" key="1">
    <citation type="submission" date="2022-06" db="EMBL/GenBank/DDBJ databases">
        <title>Complete genome sequences of two strains of the flax pathogen Septoria linicola.</title>
        <authorList>
            <person name="Lapalu N."/>
            <person name="Simon A."/>
            <person name="Demenou B."/>
            <person name="Paumier D."/>
            <person name="Guillot M.-P."/>
            <person name="Gout L."/>
            <person name="Valade R."/>
        </authorList>
    </citation>
    <scope>NUCLEOTIDE SEQUENCE</scope>
    <source>
        <strain evidence="4">SE15195</strain>
    </source>
</reference>
<gene>
    <name evidence="4" type="ORF">Slin15195_G082820</name>
</gene>
<dbReference type="AlphaFoldDB" id="A0A9Q9EMZ1"/>
<dbReference type="Proteomes" id="UP001056384">
    <property type="component" value="Chromosome 7"/>
</dbReference>
<protein>
    <submittedName>
        <fullName evidence="4">RmlC-like cupin domain superfamily, rmlC-like jelly roll protein</fullName>
    </submittedName>
</protein>
<proteinExistence type="predicted"/>
<dbReference type="EMBL" id="CP099424">
    <property type="protein sequence ID" value="USW54963.1"/>
    <property type="molecule type" value="Genomic_DNA"/>
</dbReference>
<sequence>MRLTQLLASALTLSIAAATPLTGQKQQEEEVQAPREAFKFKRGLPSTRGSQHLRPVFEAHQEQPVQTEPEPNAPGCSSGSFAEGQTTGGTNRGIDIHNPSNLGQESTDAGVVPNLKWRFSDSKTRLLKGGWAEWGFVYSGRIGVSAVDEDGRNSYDVLGVGDVWYFPKGAAHTIHGLSDEAEYLLVFDEGDFDAFGTTFNLADWITHTPKDILAKDYGCTSHPAKPRATVFMGSASARTFDFFAGGYGGVSG</sequence>
<feature type="domain" description="Cupin type-1" evidence="3">
    <location>
        <begin position="132"/>
        <end position="221"/>
    </location>
</feature>
<evidence type="ECO:0000313" key="5">
    <source>
        <dbReference type="Proteomes" id="UP001056384"/>
    </source>
</evidence>
<evidence type="ECO:0000256" key="2">
    <source>
        <dbReference type="SAM" id="SignalP"/>
    </source>
</evidence>
<evidence type="ECO:0000256" key="1">
    <source>
        <dbReference type="SAM" id="MobiDB-lite"/>
    </source>
</evidence>
<organism evidence="4 5">
    <name type="scientific">Septoria linicola</name>
    <dbReference type="NCBI Taxonomy" id="215465"/>
    <lineage>
        <taxon>Eukaryota</taxon>
        <taxon>Fungi</taxon>
        <taxon>Dikarya</taxon>
        <taxon>Ascomycota</taxon>
        <taxon>Pezizomycotina</taxon>
        <taxon>Dothideomycetes</taxon>
        <taxon>Dothideomycetidae</taxon>
        <taxon>Mycosphaerellales</taxon>
        <taxon>Mycosphaerellaceae</taxon>
        <taxon>Septoria</taxon>
    </lineage>
</organism>
<dbReference type="SUPFAM" id="SSF51182">
    <property type="entry name" value="RmlC-like cupins"/>
    <property type="match status" value="1"/>
</dbReference>
<accession>A0A9Q9EMZ1</accession>
<keyword evidence="5" id="KW-1185">Reference proteome</keyword>
<keyword evidence="2" id="KW-0732">Signal</keyword>
<dbReference type="InterPro" id="IPR014710">
    <property type="entry name" value="RmlC-like_jellyroll"/>
</dbReference>
<evidence type="ECO:0000313" key="4">
    <source>
        <dbReference type="EMBL" id="USW54963.1"/>
    </source>
</evidence>
<feature type="signal peptide" evidence="2">
    <location>
        <begin position="1"/>
        <end position="18"/>
    </location>
</feature>
<feature type="compositionally biased region" description="Polar residues" evidence="1">
    <location>
        <begin position="98"/>
        <end position="107"/>
    </location>
</feature>
<dbReference type="Gene3D" id="2.60.120.10">
    <property type="entry name" value="Jelly Rolls"/>
    <property type="match status" value="2"/>
</dbReference>
<evidence type="ECO:0000259" key="3">
    <source>
        <dbReference type="Pfam" id="PF00190"/>
    </source>
</evidence>
<feature type="compositionally biased region" description="Polar residues" evidence="1">
    <location>
        <begin position="75"/>
        <end position="85"/>
    </location>
</feature>